<gene>
    <name evidence="2" type="ORF">MNBD_CHLOROFLEXI01-2931</name>
</gene>
<dbReference type="InterPro" id="IPR029063">
    <property type="entry name" value="SAM-dependent_MTases_sf"/>
</dbReference>
<name>A0A3B0UHF4_9ZZZZ</name>
<dbReference type="InterPro" id="IPR050508">
    <property type="entry name" value="Methyltransf_Superfamily"/>
</dbReference>
<dbReference type="Pfam" id="PF08241">
    <property type="entry name" value="Methyltransf_11"/>
    <property type="match status" value="1"/>
</dbReference>
<evidence type="ECO:0000259" key="1">
    <source>
        <dbReference type="Pfam" id="PF08241"/>
    </source>
</evidence>
<reference evidence="2" key="1">
    <citation type="submission" date="2018-06" db="EMBL/GenBank/DDBJ databases">
        <authorList>
            <person name="Zhirakovskaya E."/>
        </authorList>
    </citation>
    <scope>NUCLEOTIDE SEQUENCE</scope>
</reference>
<feature type="domain" description="Methyltransferase type 11" evidence="1">
    <location>
        <begin position="50"/>
        <end position="154"/>
    </location>
</feature>
<accession>A0A3B0UHF4</accession>
<dbReference type="PANTHER" id="PTHR42912">
    <property type="entry name" value="METHYLTRANSFERASE"/>
    <property type="match status" value="1"/>
</dbReference>
<protein>
    <recommendedName>
        <fullName evidence="1">Methyltransferase type 11 domain-containing protein</fullName>
    </recommendedName>
</protein>
<sequence length="248" mass="28014">MYVTKIMNYKKIYATQAEAYEQMITTEDYLGNLLPALQGIRPFHNQHVVEFGAGTGRLTCLLAPLVQQIDACEGAAHMLTVAQRKLEAGGWQNWHLHHADNATLPLPDSCADIAIEGWSFAHARGWFPDSWQQEIGNMLNEMKRVLKPGGTMILLETLGTGNESPAPPSSHLAELYLWWKATYHLQSTWIRTDYQFRSPEEGANLTRFFFGDELADRILAERLTILPECTGIWWQTIESPAKGAVKTR</sequence>
<evidence type="ECO:0000313" key="2">
    <source>
        <dbReference type="EMBL" id="VAW30038.1"/>
    </source>
</evidence>
<dbReference type="GO" id="GO:0008757">
    <property type="term" value="F:S-adenosylmethionine-dependent methyltransferase activity"/>
    <property type="evidence" value="ECO:0007669"/>
    <property type="project" value="InterPro"/>
</dbReference>
<dbReference type="EMBL" id="UOEU01000023">
    <property type="protein sequence ID" value="VAW30038.1"/>
    <property type="molecule type" value="Genomic_DNA"/>
</dbReference>
<dbReference type="SUPFAM" id="SSF53335">
    <property type="entry name" value="S-adenosyl-L-methionine-dependent methyltransferases"/>
    <property type="match status" value="1"/>
</dbReference>
<proteinExistence type="predicted"/>
<organism evidence="2">
    <name type="scientific">hydrothermal vent metagenome</name>
    <dbReference type="NCBI Taxonomy" id="652676"/>
    <lineage>
        <taxon>unclassified sequences</taxon>
        <taxon>metagenomes</taxon>
        <taxon>ecological metagenomes</taxon>
    </lineage>
</organism>
<dbReference type="InterPro" id="IPR013216">
    <property type="entry name" value="Methyltransf_11"/>
</dbReference>
<dbReference type="AlphaFoldDB" id="A0A3B0UHF4"/>
<dbReference type="Gene3D" id="3.40.50.150">
    <property type="entry name" value="Vaccinia Virus protein VP39"/>
    <property type="match status" value="1"/>
</dbReference>
<dbReference type="CDD" id="cd02440">
    <property type="entry name" value="AdoMet_MTases"/>
    <property type="match status" value="1"/>
</dbReference>